<dbReference type="GO" id="GO:0005509">
    <property type="term" value="F:calcium ion binding"/>
    <property type="evidence" value="ECO:0007669"/>
    <property type="project" value="InterPro"/>
</dbReference>
<organism evidence="3 4">
    <name type="scientific">Hibiscus syriacus</name>
    <name type="common">Rose of Sharon</name>
    <dbReference type="NCBI Taxonomy" id="106335"/>
    <lineage>
        <taxon>Eukaryota</taxon>
        <taxon>Viridiplantae</taxon>
        <taxon>Streptophyta</taxon>
        <taxon>Embryophyta</taxon>
        <taxon>Tracheophyta</taxon>
        <taxon>Spermatophyta</taxon>
        <taxon>Magnoliopsida</taxon>
        <taxon>eudicotyledons</taxon>
        <taxon>Gunneridae</taxon>
        <taxon>Pentapetalae</taxon>
        <taxon>rosids</taxon>
        <taxon>malvids</taxon>
        <taxon>Malvales</taxon>
        <taxon>Malvaceae</taxon>
        <taxon>Malvoideae</taxon>
        <taxon>Hibiscus</taxon>
    </lineage>
</organism>
<dbReference type="SUPFAM" id="SSF47473">
    <property type="entry name" value="EF-hand"/>
    <property type="match status" value="1"/>
</dbReference>
<dbReference type="PANTHER" id="PTHR47319:SF4">
    <property type="entry name" value="CALCIUM-BINDING PROTEIN KIC"/>
    <property type="match status" value="1"/>
</dbReference>
<proteinExistence type="predicted"/>
<dbReference type="InterPro" id="IPR044205">
    <property type="entry name" value="KIC/PBP1/KRP1"/>
</dbReference>
<dbReference type="PROSITE" id="PS50222">
    <property type="entry name" value="EF_HAND_2"/>
    <property type="match status" value="1"/>
</dbReference>
<dbReference type="InterPro" id="IPR011992">
    <property type="entry name" value="EF-hand-dom_pair"/>
</dbReference>
<dbReference type="Pfam" id="PF13833">
    <property type="entry name" value="EF-hand_8"/>
    <property type="match status" value="1"/>
</dbReference>
<evidence type="ECO:0000256" key="1">
    <source>
        <dbReference type="ARBA" id="ARBA00022837"/>
    </source>
</evidence>
<dbReference type="Proteomes" id="UP000436088">
    <property type="component" value="Unassembled WGS sequence"/>
</dbReference>
<protein>
    <submittedName>
        <fullName evidence="3">Calcium-binding protein KIC</fullName>
    </submittedName>
</protein>
<name>A0A6A2YQW3_HIBSY</name>
<comment type="caution">
    <text evidence="3">The sequence shown here is derived from an EMBL/GenBank/DDBJ whole genome shotgun (WGS) entry which is preliminary data.</text>
</comment>
<keyword evidence="4" id="KW-1185">Reference proteome</keyword>
<reference evidence="3" key="1">
    <citation type="submission" date="2019-09" db="EMBL/GenBank/DDBJ databases">
        <title>Draft genome information of white flower Hibiscus syriacus.</title>
        <authorList>
            <person name="Kim Y.-M."/>
        </authorList>
    </citation>
    <scope>NUCLEOTIDE SEQUENCE [LARGE SCALE GENOMIC DNA]</scope>
    <source>
        <strain evidence="3">YM2019G1</strain>
    </source>
</reference>
<dbReference type="PROSITE" id="PS00018">
    <property type="entry name" value="EF_HAND_1"/>
    <property type="match status" value="1"/>
</dbReference>
<feature type="domain" description="EF-hand" evidence="2">
    <location>
        <begin position="106"/>
        <end position="141"/>
    </location>
</feature>
<dbReference type="Gene3D" id="1.10.238.10">
    <property type="entry name" value="EF-hand"/>
    <property type="match status" value="1"/>
</dbReference>
<dbReference type="AlphaFoldDB" id="A0A6A2YQW3"/>
<gene>
    <name evidence="3" type="ORF">F3Y22_tig00111317pilonHSYRG00023</name>
</gene>
<dbReference type="PANTHER" id="PTHR47319">
    <property type="entry name" value="CALCIUM-BINDING PROTEIN KIC"/>
    <property type="match status" value="1"/>
</dbReference>
<evidence type="ECO:0000313" key="3">
    <source>
        <dbReference type="EMBL" id="KAE8681562.1"/>
    </source>
</evidence>
<dbReference type="InterPro" id="IPR002048">
    <property type="entry name" value="EF_hand_dom"/>
</dbReference>
<evidence type="ECO:0000259" key="2">
    <source>
        <dbReference type="PROSITE" id="PS50222"/>
    </source>
</evidence>
<evidence type="ECO:0000313" key="4">
    <source>
        <dbReference type="Proteomes" id="UP000436088"/>
    </source>
</evidence>
<sequence length="163" mass="17768">MSLYITGFLGAKSTVGTFSAVPLERKKKENFLEKPVIMENNEINGTTAAATSKYEDLLPVMAEKLDVEAFVGELCGGFRLLADGKKGLITPESLRRNSGLLGMEGMSREEAKGMVREDDLDGDGALNQTEFCILMVRLSPGMMDDAETWLQKAIDQELNSPSA</sequence>
<dbReference type="InterPro" id="IPR018247">
    <property type="entry name" value="EF_Hand_1_Ca_BS"/>
</dbReference>
<dbReference type="EMBL" id="VEPZ02001306">
    <property type="protein sequence ID" value="KAE8681562.1"/>
    <property type="molecule type" value="Genomic_DNA"/>
</dbReference>
<accession>A0A6A2YQW3</accession>
<keyword evidence="1" id="KW-0106">Calcium</keyword>